<dbReference type="PANTHER" id="PTHR16026">
    <property type="entry name" value="CARTILAGE ACIDIC PROTEIN 1"/>
    <property type="match status" value="1"/>
</dbReference>
<accession>A0A5D0IK66</accession>
<dbReference type="InterPro" id="IPR013517">
    <property type="entry name" value="FG-GAP"/>
</dbReference>
<dbReference type="InterPro" id="IPR011519">
    <property type="entry name" value="UnbV_ASPIC"/>
</dbReference>
<keyword evidence="1" id="KW-0732">Signal</keyword>
<dbReference type="InterPro" id="IPR027039">
    <property type="entry name" value="Crtac1"/>
</dbReference>
<comment type="caution">
    <text evidence="3">The sequence shown here is derived from an EMBL/GenBank/DDBJ whole genome shotgun (WGS) entry which is preliminary data.</text>
</comment>
<dbReference type="SUPFAM" id="SSF69318">
    <property type="entry name" value="Integrin alpha N-terminal domain"/>
    <property type="match status" value="3"/>
</dbReference>
<keyword evidence="4" id="KW-1185">Reference proteome</keyword>
<dbReference type="AlphaFoldDB" id="A0A5D0IK66"/>
<dbReference type="Gene3D" id="2.130.10.130">
    <property type="entry name" value="Integrin alpha, N-terminal"/>
    <property type="match status" value="4"/>
</dbReference>
<gene>
    <name evidence="3" type="ORF">FUA24_05850</name>
</gene>
<dbReference type="PANTHER" id="PTHR16026:SF0">
    <property type="entry name" value="CARTILAGE ACIDIC PROTEIN 1"/>
    <property type="match status" value="1"/>
</dbReference>
<dbReference type="RefSeq" id="WP_148540514.1">
    <property type="nucleotide sequence ID" value="NZ_VSDQ01000409.1"/>
</dbReference>
<dbReference type="InterPro" id="IPR028994">
    <property type="entry name" value="Integrin_alpha_N"/>
</dbReference>
<dbReference type="Pfam" id="PF13517">
    <property type="entry name" value="FG-GAP_3"/>
    <property type="match status" value="6"/>
</dbReference>
<evidence type="ECO:0000259" key="2">
    <source>
        <dbReference type="Pfam" id="PF07593"/>
    </source>
</evidence>
<protein>
    <submittedName>
        <fullName evidence="3">VCBS repeat-containing protein</fullName>
    </submittedName>
</protein>
<organism evidence="3 4">
    <name type="scientific">Seonamhaeicola marinus</name>
    <dbReference type="NCBI Taxonomy" id="1912246"/>
    <lineage>
        <taxon>Bacteria</taxon>
        <taxon>Pseudomonadati</taxon>
        <taxon>Bacteroidota</taxon>
        <taxon>Flavobacteriia</taxon>
        <taxon>Flavobacteriales</taxon>
        <taxon>Flavobacteriaceae</taxon>
    </lineage>
</organism>
<proteinExistence type="predicted"/>
<feature type="domain" description="ASPIC/UnbV" evidence="2">
    <location>
        <begin position="539"/>
        <end position="605"/>
    </location>
</feature>
<dbReference type="OrthoDB" id="9816120at2"/>
<evidence type="ECO:0000313" key="4">
    <source>
        <dbReference type="Proteomes" id="UP000323930"/>
    </source>
</evidence>
<sequence length="1112" mass="124943">MCLSLNFRLFILYFCIAIFFHSCSKKKNTYPLLETDKHFTRVNSDHTRIKFNNTLTETSLENHIVNENFVTGAGVAIGDINNDGLPDIYFSGNQVEDKLYLNKGDLIFEDISKSSGIASFNSWSTGVTFADVNADGYQDIYVCKVSMNAKQTGENLLFLNNGDLTFTESAKTFRINDAGNSVQANFFDYNKDGLPDIYLINQPPGYGNRASGKSPLKHRNPKFSDKLYRNLGGNKGFVEISKIAKTNNLSHGLSASIGDLTNNNWPDIYVTNDYDKPDYIYKNNTKGAFENIAQSALKHMSNFSMGSDIADYDNDGFLDVFVVDMVAEDHKRIKTNMGGMNPEDFWAIVNNGWHYQYMFNTLQHNNGNSTFSDLAQIGGVSNTDWSWGPLMADFDNDGYKDIFVTNGIKRNMRFSDVNNKYKKILDSIEVEAKKQNKKFQDLIDVLKLAKMAPTDKLNNYIYKNNGDLTFENKIEEWGFNHASLSNGASYADLDLDGDLDLIVSNIDEEAFVYRNNTSERKKGNYLKVHLKSPNNANLYGSKVKLFKNDSLWQMIELTNNRGYMSKSDDIVHFGLGAIEKIEKIEIIWPNITSTILENINSNQLLVLTPKNLENSNNPKRNKTIFKDITTATKLSYSHIENNYNDFNKEVLLPHKMSEFGPYISVGDVNGDQLEDIFIGGSAGNPSSLFLQNTDGTFIEKTNQQWQKDKDYEDMGSTFFDIDNDGDLDLYVVSGGNEFSENSKLLSDRLYLNDGIGNFSKSHNRIPKNTISGSIVEKADYDNDGDIDLFIGGRLTPQKYPFPTSSKILENKNGILVDVTNTTLPSLNNIGLITSAKWVDIDKDKRLDLVIVGEWTPILTFINKGNKGFEEVTFEGLQNSNGWYYKVESADVDNDGDNDLVIGNLGLNYKYKANRNAPFQVHSYDHDKNGTNDIILSYYDHGQVYPIRGRSCSIEQIPSLKEKFPTFESFGDSNLSDIYGNALNNALNLKAFTFSSYYAENINGKDFVLHQLPNLAQVSSINNILIKDFDSDNALDILISGNLYGSEIETPRNDAGIGLFLKGNGKGQFNPIHLNQSGFYAPNDAKDMKSLKIGNRNAVIIGNNKAQLQLLAY</sequence>
<dbReference type="EMBL" id="VSDQ01000409">
    <property type="protein sequence ID" value="TYA84175.1"/>
    <property type="molecule type" value="Genomic_DNA"/>
</dbReference>
<dbReference type="Pfam" id="PF07593">
    <property type="entry name" value="UnbV_ASPIC"/>
    <property type="match status" value="1"/>
</dbReference>
<evidence type="ECO:0000313" key="3">
    <source>
        <dbReference type="EMBL" id="TYA84175.1"/>
    </source>
</evidence>
<reference evidence="3 4" key="1">
    <citation type="submission" date="2019-08" db="EMBL/GenBank/DDBJ databases">
        <title>Seonamhaeicola sediminis sp. nov., isolated from marine sediment.</title>
        <authorList>
            <person name="Cao W.R."/>
        </authorList>
    </citation>
    <scope>NUCLEOTIDE SEQUENCE [LARGE SCALE GENOMIC DNA]</scope>
    <source>
        <strain evidence="3 4">B011</strain>
    </source>
</reference>
<evidence type="ECO:0000256" key="1">
    <source>
        <dbReference type="ARBA" id="ARBA00022729"/>
    </source>
</evidence>
<dbReference type="Proteomes" id="UP000323930">
    <property type="component" value="Unassembled WGS sequence"/>
</dbReference>
<name>A0A5D0IK66_9FLAO</name>